<evidence type="ECO:0000259" key="12">
    <source>
        <dbReference type="PROSITE" id="PS51192"/>
    </source>
</evidence>
<comment type="subcellular location">
    <subcellularLocation>
        <location evidence="9">Cytoplasm</location>
    </subcellularLocation>
</comment>
<feature type="domain" description="DEAD-box RNA helicase Q" evidence="14">
    <location>
        <begin position="77"/>
        <end position="105"/>
    </location>
</feature>
<dbReference type="Gene3D" id="3.30.70.330">
    <property type="match status" value="1"/>
</dbReference>
<feature type="region of interest" description="Disordered" evidence="11">
    <location>
        <begin position="630"/>
        <end position="710"/>
    </location>
</feature>
<protein>
    <recommendedName>
        <fullName evidence="9">ATP-dependent RNA helicase DeaD</fullName>
        <ecNumber evidence="9">3.6.4.13</ecNumber>
    </recommendedName>
    <alternativeName>
        <fullName evidence="9">Cold-shock DEAD box protein A</fullName>
    </alternativeName>
</protein>
<accession>X5DSX1</accession>
<organism evidence="15 16">
    <name type="scientific">Corynebacterium glyciniphilum AJ 3170</name>
    <dbReference type="NCBI Taxonomy" id="1404245"/>
    <lineage>
        <taxon>Bacteria</taxon>
        <taxon>Bacillati</taxon>
        <taxon>Actinomycetota</taxon>
        <taxon>Actinomycetes</taxon>
        <taxon>Mycobacteriales</taxon>
        <taxon>Corynebacteriaceae</taxon>
        <taxon>Corynebacterium</taxon>
    </lineage>
</organism>
<dbReference type="PROSITE" id="PS51195">
    <property type="entry name" value="Q_MOTIF"/>
    <property type="match status" value="1"/>
</dbReference>
<evidence type="ECO:0000313" key="16">
    <source>
        <dbReference type="Proteomes" id="UP000023703"/>
    </source>
</evidence>
<evidence type="ECO:0000256" key="11">
    <source>
        <dbReference type="SAM" id="MobiDB-lite"/>
    </source>
</evidence>
<evidence type="ECO:0000256" key="2">
    <source>
        <dbReference type="ARBA" id="ARBA00022741"/>
    </source>
</evidence>
<keyword evidence="3 9" id="KW-0378">Hydrolase</keyword>
<feature type="short sequence motif" description="Q motif" evidence="10">
    <location>
        <begin position="77"/>
        <end position="105"/>
    </location>
</feature>
<evidence type="ECO:0000313" key="15">
    <source>
        <dbReference type="EMBL" id="AHW63767.1"/>
    </source>
</evidence>
<dbReference type="EC" id="3.6.4.13" evidence="9"/>
<dbReference type="Pfam" id="PF00270">
    <property type="entry name" value="DEAD"/>
    <property type="match status" value="1"/>
</dbReference>
<dbReference type="InterPro" id="IPR050547">
    <property type="entry name" value="DEAD_box_RNA_helicases"/>
</dbReference>
<dbReference type="AlphaFoldDB" id="X5DSX1"/>
<comment type="catalytic activity">
    <reaction evidence="8 9">
        <text>ATP + H2O = ADP + phosphate + H(+)</text>
        <dbReference type="Rhea" id="RHEA:13065"/>
        <dbReference type="ChEBI" id="CHEBI:15377"/>
        <dbReference type="ChEBI" id="CHEBI:15378"/>
        <dbReference type="ChEBI" id="CHEBI:30616"/>
        <dbReference type="ChEBI" id="CHEBI:43474"/>
        <dbReference type="ChEBI" id="CHEBI:456216"/>
        <dbReference type="EC" id="3.6.4.13"/>
    </reaction>
</comment>
<evidence type="ECO:0000256" key="3">
    <source>
        <dbReference type="ARBA" id="ARBA00022801"/>
    </source>
</evidence>
<evidence type="ECO:0000259" key="14">
    <source>
        <dbReference type="PROSITE" id="PS51195"/>
    </source>
</evidence>
<keyword evidence="1 9" id="KW-0963">Cytoplasm</keyword>
<evidence type="ECO:0000256" key="5">
    <source>
        <dbReference type="ARBA" id="ARBA00022840"/>
    </source>
</evidence>
<feature type="domain" description="Helicase C-terminal" evidence="13">
    <location>
        <begin position="306"/>
        <end position="450"/>
    </location>
</feature>
<dbReference type="InterPro" id="IPR011545">
    <property type="entry name" value="DEAD/DEAH_box_helicase_dom"/>
</dbReference>
<dbReference type="GO" id="GO:0003724">
    <property type="term" value="F:RNA helicase activity"/>
    <property type="evidence" value="ECO:0007669"/>
    <property type="project" value="UniProtKB-UniRule"/>
</dbReference>
<dbReference type="InterPro" id="IPR034415">
    <property type="entry name" value="CsdA_RRM"/>
</dbReference>
<feature type="region of interest" description="Disordered" evidence="11">
    <location>
        <begin position="505"/>
        <end position="558"/>
    </location>
</feature>
<dbReference type="SMART" id="SM00487">
    <property type="entry name" value="DEXDc"/>
    <property type="match status" value="1"/>
</dbReference>
<evidence type="ECO:0000256" key="10">
    <source>
        <dbReference type="PROSITE-ProRule" id="PRU00552"/>
    </source>
</evidence>
<dbReference type="PANTHER" id="PTHR47963">
    <property type="entry name" value="DEAD-BOX ATP-DEPENDENT RNA HELICASE 47, MITOCHONDRIAL"/>
    <property type="match status" value="1"/>
</dbReference>
<sequence>MSETENVTGDEKMPETSQSSVPQENLHEDAASPVTGSPDLGDVVGAEIPESTVDGDVTEKNIRTENEKTDEDAADTNGFDSLGLPQKILDAVAGVGFTTPSPIQASTIPPLMEGRDVVGLAQTGTGKTAAFALPALSRLDPHQRTPQVLVLAPTRELALQVADSFESFANQLGGISVLPIYGGAPYGAQLSGLRRGAHVVVGTPGRVIDHLEKGSLDLSGLRFLVLDEADEMLNMGFQDDVERILSDTPDNRQVALFSATMPSAIRRLSKQYLNDAAEITVKSTQRTAENIEQDYLYVTYRNKLNALTRILEVTDFEAMILFVRTKNDTEEIAEKLRERGFDAAAINGDIPQNQRERTVDQLKDGRLDILVATDVAARGLDVERITHVFNYDIPRDTESYVHRIGRTGRAGRHGRAILFVTPREGRLLKNIERATKSKLNEIELPGVDKVNEARKNKFHASITEARKGKQVDTFRELISTYAEENEVDPTEIAAALAAKLQGKEPLYMEEIQEPPRRERRDRNDRQDRRDGSEAQSGVHRPFKERFNKQAPTVTDRNGKSLSVYRIGVGHRQRVRPGAIVGALANEGNMNSRDFGRISIFSEHSLVELPSDLPKEVFESLDQTRISGKLINIEPDPGAPAGHPARHRQDGDRGGHRGGGRPRGDRGERGGRGRNDRNDRGGRFDRDRSDRDRGDRGGRGSYRGNRGARRD</sequence>
<keyword evidence="16" id="KW-1185">Reference proteome</keyword>
<dbReference type="STRING" id="1404245.CGLY_06610"/>
<dbReference type="Pfam" id="PF25399">
    <property type="entry name" value="DeaD_dimer"/>
    <property type="match status" value="1"/>
</dbReference>
<dbReference type="InterPro" id="IPR012677">
    <property type="entry name" value="Nucleotide-bd_a/b_plait_sf"/>
</dbReference>
<keyword evidence="6 9" id="KW-0694">RNA-binding</keyword>
<dbReference type="OrthoDB" id="9805696at2"/>
<comment type="similarity">
    <text evidence="9">Belongs to the DEAD box helicase family. DeaD/CsdA subfamily.</text>
</comment>
<dbReference type="SUPFAM" id="SSF52540">
    <property type="entry name" value="P-loop containing nucleoside triphosphate hydrolases"/>
    <property type="match status" value="1"/>
</dbReference>
<dbReference type="GO" id="GO:0000027">
    <property type="term" value="P:ribosomal large subunit assembly"/>
    <property type="evidence" value="ECO:0007669"/>
    <property type="project" value="UniProtKB-UniRule"/>
</dbReference>
<dbReference type="InterPro" id="IPR014014">
    <property type="entry name" value="RNA_helicase_DEAD_Q_motif"/>
</dbReference>
<feature type="region of interest" description="Disordered" evidence="11">
    <location>
        <begin position="1"/>
        <end position="79"/>
    </location>
</feature>
<name>X5DSX1_9CORY</name>
<dbReference type="PROSITE" id="PS51194">
    <property type="entry name" value="HELICASE_CTER"/>
    <property type="match status" value="1"/>
</dbReference>
<gene>
    <name evidence="9 15" type="primary">deaD</name>
    <name evidence="9" type="synonym">csdA</name>
    <name evidence="15" type="ORF">CGLY_06610</name>
</gene>
<dbReference type="CDD" id="cd18787">
    <property type="entry name" value="SF2_C_DEAD"/>
    <property type="match status" value="1"/>
</dbReference>
<dbReference type="InterPro" id="IPR014001">
    <property type="entry name" value="Helicase_ATP-bd"/>
</dbReference>
<dbReference type="GO" id="GO:0070417">
    <property type="term" value="P:cellular response to cold"/>
    <property type="evidence" value="ECO:0007669"/>
    <property type="project" value="InterPro"/>
</dbReference>
<dbReference type="InterPro" id="IPR044742">
    <property type="entry name" value="DEAD/DEAH_RhlB"/>
</dbReference>
<dbReference type="CDD" id="cd00268">
    <property type="entry name" value="DEADc"/>
    <property type="match status" value="1"/>
</dbReference>
<dbReference type="Pfam" id="PF00271">
    <property type="entry name" value="Helicase_C"/>
    <property type="match status" value="1"/>
</dbReference>
<dbReference type="InterPro" id="IPR027417">
    <property type="entry name" value="P-loop_NTPase"/>
</dbReference>
<feature type="compositionally biased region" description="Basic and acidic residues" evidence="11">
    <location>
        <begin position="57"/>
        <end position="67"/>
    </location>
</feature>
<dbReference type="GO" id="GO:0005840">
    <property type="term" value="C:ribosome"/>
    <property type="evidence" value="ECO:0007669"/>
    <property type="project" value="TreeGrafter"/>
</dbReference>
<dbReference type="KEGG" id="cgy:CGLY_06610"/>
<evidence type="ECO:0000256" key="4">
    <source>
        <dbReference type="ARBA" id="ARBA00022806"/>
    </source>
</evidence>
<evidence type="ECO:0000256" key="8">
    <source>
        <dbReference type="ARBA" id="ARBA00047984"/>
    </source>
</evidence>
<evidence type="ECO:0000259" key="13">
    <source>
        <dbReference type="PROSITE" id="PS51194"/>
    </source>
</evidence>
<dbReference type="HOGENOM" id="CLU_003041_21_1_11"/>
<evidence type="ECO:0000256" key="1">
    <source>
        <dbReference type="ARBA" id="ARBA00022490"/>
    </source>
</evidence>
<keyword evidence="7 9" id="KW-0346">Stress response</keyword>
<feature type="domain" description="Helicase ATP-binding" evidence="12">
    <location>
        <begin position="108"/>
        <end position="279"/>
    </location>
</feature>
<dbReference type="GO" id="GO:0005829">
    <property type="term" value="C:cytosol"/>
    <property type="evidence" value="ECO:0007669"/>
    <property type="project" value="TreeGrafter"/>
</dbReference>
<dbReference type="EMBL" id="CP006842">
    <property type="protein sequence ID" value="AHW63767.1"/>
    <property type="molecule type" value="Genomic_DNA"/>
</dbReference>
<proteinExistence type="inferred from homology"/>
<dbReference type="GO" id="GO:0033592">
    <property type="term" value="F:RNA strand annealing activity"/>
    <property type="evidence" value="ECO:0007669"/>
    <property type="project" value="TreeGrafter"/>
</dbReference>
<feature type="compositionally biased region" description="Basic and acidic residues" evidence="11">
    <location>
        <begin position="661"/>
        <end position="697"/>
    </location>
</feature>
<dbReference type="Proteomes" id="UP000023703">
    <property type="component" value="Chromosome"/>
</dbReference>
<dbReference type="Pfam" id="PF03880">
    <property type="entry name" value="DbpA"/>
    <property type="match status" value="1"/>
</dbReference>
<dbReference type="FunFam" id="3.40.50.300:FF:000108">
    <property type="entry name" value="ATP-dependent RNA helicase RhlE"/>
    <property type="match status" value="1"/>
</dbReference>
<reference evidence="15 16" key="1">
    <citation type="journal article" date="2015" name="Int. J. Syst. Evol. Microbiol.">
        <title>Revisiting Corynebacterium glyciniphilum (ex Kubota et al., 1972) sp. nov., nom. rev., isolated from putrefied banana.</title>
        <authorList>
            <person name="Al-Dilaimi A."/>
            <person name="Bednarz H."/>
            <person name="Lomker A."/>
            <person name="Niehaus K."/>
            <person name="Kalinowski J."/>
            <person name="Ruckert C."/>
        </authorList>
    </citation>
    <scope>NUCLEOTIDE SEQUENCE [LARGE SCALE GENOMIC DNA]</scope>
    <source>
        <strain evidence="15">AJ 3170</strain>
    </source>
</reference>
<feature type="compositionally biased region" description="Basic and acidic residues" evidence="11">
    <location>
        <begin position="513"/>
        <end position="532"/>
    </location>
</feature>
<evidence type="ECO:0000256" key="7">
    <source>
        <dbReference type="ARBA" id="ARBA00023016"/>
    </source>
</evidence>
<dbReference type="PROSITE" id="PS00039">
    <property type="entry name" value="DEAD_ATP_HELICASE"/>
    <property type="match status" value="1"/>
</dbReference>
<dbReference type="HAMAP" id="MF_00964">
    <property type="entry name" value="DEAD_helicase_DeaD"/>
    <property type="match status" value="1"/>
</dbReference>
<keyword evidence="2 9" id="KW-0547">Nucleotide-binding</keyword>
<dbReference type="RefSeq" id="WP_038547687.1">
    <property type="nucleotide sequence ID" value="NZ_CP006842.1"/>
</dbReference>
<keyword evidence="4 9" id="KW-0347">Helicase</keyword>
<dbReference type="GO" id="GO:0016887">
    <property type="term" value="F:ATP hydrolysis activity"/>
    <property type="evidence" value="ECO:0007669"/>
    <property type="project" value="RHEA"/>
</dbReference>
<dbReference type="PROSITE" id="PS51192">
    <property type="entry name" value="HELICASE_ATP_BIND_1"/>
    <property type="match status" value="1"/>
</dbReference>
<evidence type="ECO:0000256" key="6">
    <source>
        <dbReference type="ARBA" id="ARBA00022884"/>
    </source>
</evidence>
<dbReference type="InterPro" id="IPR000629">
    <property type="entry name" value="RNA-helicase_DEAD-box_CS"/>
</dbReference>
<dbReference type="InterPro" id="IPR001650">
    <property type="entry name" value="Helicase_C-like"/>
</dbReference>
<dbReference type="SMART" id="SM00490">
    <property type="entry name" value="HELICc"/>
    <property type="match status" value="1"/>
</dbReference>
<dbReference type="InterPro" id="IPR028618">
    <property type="entry name" value="DEAD_helicase_DeaD"/>
</dbReference>
<comment type="function">
    <text evidence="9">DEAD-box RNA helicase involved in various cellular processes at low temperature, including ribosome biogenesis, mRNA degradation and translation initiation.</text>
</comment>
<keyword evidence="5 9" id="KW-0067">ATP-binding</keyword>
<dbReference type="GO" id="GO:0005524">
    <property type="term" value="F:ATP binding"/>
    <property type="evidence" value="ECO:0007669"/>
    <property type="project" value="UniProtKB-UniRule"/>
</dbReference>
<dbReference type="PANTHER" id="PTHR47963:SF8">
    <property type="entry name" value="ATP-DEPENDENT RNA HELICASE DEAD"/>
    <property type="match status" value="1"/>
</dbReference>
<dbReference type="eggNOG" id="COG0513">
    <property type="taxonomic scope" value="Bacteria"/>
</dbReference>
<evidence type="ECO:0000256" key="9">
    <source>
        <dbReference type="HAMAP-Rule" id="MF_00964"/>
    </source>
</evidence>
<dbReference type="CDD" id="cd12499">
    <property type="entry name" value="RRM_EcCsdA_like"/>
    <property type="match status" value="1"/>
</dbReference>
<dbReference type="Gene3D" id="3.40.50.300">
    <property type="entry name" value="P-loop containing nucleotide triphosphate hydrolases"/>
    <property type="match status" value="2"/>
</dbReference>
<dbReference type="InterPro" id="IPR057325">
    <property type="entry name" value="DeaD_dimer"/>
</dbReference>
<dbReference type="GO" id="GO:0006401">
    <property type="term" value="P:RNA catabolic process"/>
    <property type="evidence" value="ECO:0007669"/>
    <property type="project" value="UniProtKB-UniRule"/>
</dbReference>
<dbReference type="InterPro" id="IPR005580">
    <property type="entry name" value="DbpA/CsdA_RNA-bd_dom"/>
</dbReference>